<accession>A0ABS8XBB5</accession>
<evidence type="ECO:0000256" key="1">
    <source>
        <dbReference type="SAM" id="MobiDB-lite"/>
    </source>
</evidence>
<comment type="caution">
    <text evidence="3">The sequence shown here is derived from an EMBL/GenBank/DDBJ whole genome shotgun (WGS) entry which is preliminary data.</text>
</comment>
<proteinExistence type="predicted"/>
<keyword evidence="2" id="KW-0732">Signal</keyword>
<organism evidence="3 4">
    <name type="scientific">Pelomonas caseinilytica</name>
    <dbReference type="NCBI Taxonomy" id="2906763"/>
    <lineage>
        <taxon>Bacteria</taxon>
        <taxon>Pseudomonadati</taxon>
        <taxon>Pseudomonadota</taxon>
        <taxon>Betaproteobacteria</taxon>
        <taxon>Burkholderiales</taxon>
        <taxon>Sphaerotilaceae</taxon>
        <taxon>Roseateles</taxon>
    </lineage>
</organism>
<feature type="signal peptide" evidence="2">
    <location>
        <begin position="1"/>
        <end position="20"/>
    </location>
</feature>
<gene>
    <name evidence="3" type="ORF">LXT12_03190</name>
</gene>
<feature type="compositionally biased region" description="Low complexity" evidence="1">
    <location>
        <begin position="80"/>
        <end position="97"/>
    </location>
</feature>
<feature type="chain" id="PRO_5045051888" description="Lipoprotein" evidence="2">
    <location>
        <begin position="21"/>
        <end position="97"/>
    </location>
</feature>
<keyword evidence="4" id="KW-1185">Reference proteome</keyword>
<protein>
    <recommendedName>
        <fullName evidence="5">Lipoprotein</fullName>
    </recommendedName>
</protein>
<name>A0ABS8XBB5_9BURK</name>
<dbReference type="Proteomes" id="UP001201463">
    <property type="component" value="Unassembled WGS sequence"/>
</dbReference>
<reference evidence="3 4" key="1">
    <citation type="submission" date="2021-12" db="EMBL/GenBank/DDBJ databases">
        <title>Genome seq of p7.</title>
        <authorList>
            <person name="Seo T."/>
        </authorList>
    </citation>
    <scope>NUCLEOTIDE SEQUENCE [LARGE SCALE GENOMIC DNA]</scope>
    <source>
        <strain evidence="3 4">P7</strain>
    </source>
</reference>
<evidence type="ECO:0000256" key="2">
    <source>
        <dbReference type="SAM" id="SignalP"/>
    </source>
</evidence>
<feature type="region of interest" description="Disordered" evidence="1">
    <location>
        <begin position="27"/>
        <end position="97"/>
    </location>
</feature>
<evidence type="ECO:0000313" key="4">
    <source>
        <dbReference type="Proteomes" id="UP001201463"/>
    </source>
</evidence>
<evidence type="ECO:0008006" key="5">
    <source>
        <dbReference type="Google" id="ProtNLM"/>
    </source>
</evidence>
<dbReference type="EMBL" id="JAJTWT010000001">
    <property type="protein sequence ID" value="MCE4536262.1"/>
    <property type="molecule type" value="Genomic_DNA"/>
</dbReference>
<dbReference type="RefSeq" id="WP_233389370.1">
    <property type="nucleotide sequence ID" value="NZ_JAJTWT010000001.1"/>
</dbReference>
<evidence type="ECO:0000313" key="3">
    <source>
        <dbReference type="EMBL" id="MCE4536262.1"/>
    </source>
</evidence>
<sequence>MPPAHFAALSLPLAGLVLLAACRKEVPTPTVPPAEPTPSVTPSSDLRGASDHPQAPPAIGAVTPNQDGGATHGGSVPPTAGDGRAASAASAASGGAP</sequence>